<proteinExistence type="predicted"/>
<dbReference type="Pfam" id="PF17963">
    <property type="entry name" value="Big_9"/>
    <property type="match status" value="3"/>
</dbReference>
<protein>
    <submittedName>
        <fullName evidence="3">Tandem-95 repeat protein</fullName>
    </submittedName>
</protein>
<keyword evidence="4" id="KW-1185">Reference proteome</keyword>
<dbReference type="Proteomes" id="UP000468388">
    <property type="component" value="Unassembled WGS sequence"/>
</dbReference>
<organism evidence="3 4">
    <name type="scientific">Chitinophaga oryziterrae</name>
    <dbReference type="NCBI Taxonomy" id="1031224"/>
    <lineage>
        <taxon>Bacteria</taxon>
        <taxon>Pseudomonadati</taxon>
        <taxon>Bacteroidota</taxon>
        <taxon>Chitinophagia</taxon>
        <taxon>Chitinophagales</taxon>
        <taxon>Chitinophagaceae</taxon>
        <taxon>Chitinophaga</taxon>
    </lineage>
</organism>
<dbReference type="EMBL" id="WRXO01000007">
    <property type="protein sequence ID" value="MVT43359.1"/>
    <property type="molecule type" value="Genomic_DNA"/>
</dbReference>
<dbReference type="Gene3D" id="2.60.40.60">
    <property type="entry name" value="Cadherins"/>
    <property type="match status" value="1"/>
</dbReference>
<evidence type="ECO:0000259" key="2">
    <source>
        <dbReference type="PROSITE" id="PS50268"/>
    </source>
</evidence>
<comment type="caution">
    <text evidence="3">The sequence shown here is derived from an EMBL/GenBank/DDBJ whole genome shotgun (WGS) entry which is preliminary data.</text>
</comment>
<keyword evidence="1" id="KW-0732">Signal</keyword>
<gene>
    <name evidence="3" type="ORF">GO495_22365</name>
</gene>
<dbReference type="NCBIfam" id="NF012211">
    <property type="entry name" value="tand_rpt_95"/>
    <property type="match status" value="3"/>
</dbReference>
<dbReference type="GO" id="GO:0005509">
    <property type="term" value="F:calcium ion binding"/>
    <property type="evidence" value="ECO:0007669"/>
    <property type="project" value="InterPro"/>
</dbReference>
<feature type="chain" id="PRO_5026975479" evidence="1">
    <location>
        <begin position="24"/>
        <end position="1585"/>
    </location>
</feature>
<dbReference type="Pfam" id="PF00028">
    <property type="entry name" value="Cadherin"/>
    <property type="match status" value="1"/>
</dbReference>
<dbReference type="RefSeq" id="WP_157301970.1">
    <property type="nucleotide sequence ID" value="NZ_BAAAZB010000015.1"/>
</dbReference>
<dbReference type="InterPro" id="IPR015919">
    <property type="entry name" value="Cadherin-like_sf"/>
</dbReference>
<dbReference type="SUPFAM" id="SSF49313">
    <property type="entry name" value="Cadherin-like"/>
    <property type="match status" value="1"/>
</dbReference>
<feature type="signal peptide" evidence="1">
    <location>
        <begin position="1"/>
        <end position="23"/>
    </location>
</feature>
<sequence length="1585" mass="163264">MNKNSTPRFLIVFLLLLCSSAYAAVPYTLPVIGNLNGDVVSFTTAGADVFLDAGLDATLTAGTAPDFNGGLLTVAVTTGASYAEDVLNIKNEGAAAGQIGVDANVIAYGGITIGTYTGGNAGRPMRIRLNANASAAAITALLKRIAYLDNNSRAATASRTISFTLSDGYGSISTAAAVTVNFTAINHSPIANSEYYVTAQDQLISQVAPGLKANDYDVDGDAVTFSPVSLPLHGSLSLSNSGSFSYTPDAGYTGLDSFTYKLCDPGGACSSDAKALFFVGSSNVAPVPANDGYTINQDMALDVNAASGVLQNDNDPNSGSIRNFNMAGLVTSPAHGTLKLYPDGGFYYVPNIGFSGTDQFVYSNCDAQGACANATCTITINSINSAPLAIDDIVTTPDFKNLGGNVLSNDTDREGNALTTSLVTAPVNGSVVLNADGSFTYTSNNGFDGIDKFEYQVCDNGIPSRCDTALGIIVVINTNDRPTIATAAQANVMEDVPSPMNSFSFADTDAGTNPVTVTLSVTPADGTLSANPATGIIIVPTATNTVILKGSITDINNYIAKDSVKFTGTLNTNGNTVVLTVTINDGGFTGADPGTSGDANSEERTTTVSFSIIAVNDAPVITVPAAQTVALNTNLVLNNEISIADADAGNNTVSVTLSVTAGTITLPLTSGLTFITGSGTGDVTSTFRGTLTDINNALSFIIYTPSGNYSGIATLQITADDLGNSGTGGAKTDTKTVDISVGPLKPFVINVTSDNVNGTYKAGDVVTVNVVFNEIVNVTGTPLLTLETGAADRDAVYTSGSGTTTLTFTYTVQSGDVSSDLDYTSVSALSGTVKNNAGNKDAILDLPLPAAASSLSANKNIKIDGIAPVVNTVTLPADNTYIIGDELLFVVNFSEPVTVTGTTSYLPIQIGSAAVNATFLSATGSTATYHYIIPAGQQDTDGIGVGQLQSATIKDIAGNDAVLTFTPGSTAGILVDAVTPVVTNVAVTAGYYNAGKNIDLTVTWPENVVVTGTPQISLLIGSTIQPAKYISGSGSNTLVFRYTIQAGENDANGINIGSTIQSGTIKDLSGNTADLTIHYTTTPGIVYVDTKAPVVLSVTGPANGTYKAGDVLTFTITTDEPITIAPAGAAPLLQVTIGSTAVNATLTGNTLTFSYTVVDGQSDLDGVSLAASLTTAIGKITDQAGNDLDPLLNNVAAFTGVLVDAVAPVVTAGQTFSVFENIAAGTIVGTLAATDNGSILDNWKITQNADTDNDNIPAFAINTSTGQLTVNDADEFNFERNPQFNISVTVSDGYNTSAVGTVSVTLKDVNEVPAIGTVADQAVCAGGEQTVTVTGISAGPETTQTNTLSVSADKDVFTTLTITDNGNGTATIRYELKGDATGTSVITITVQDNGGTSNGGVDKISTQFPVKVSTPPVLTISSDKGITVSKGSLVYLTASGASTYSWENADYIVSGQNTAVLNVRPQENVTYTVNGKTADGCTGQGSVSLLVVYDYKLDATNILTPNGDGINDKWIVRNIDSYPDNDVKIYDRTGRLVYHKQHYLNEWDGMSNGSPLAEGTYYYILTLGNDQHTFKGFITIVRNQK</sequence>
<dbReference type="SMART" id="SM00112">
    <property type="entry name" value="CA"/>
    <property type="match status" value="1"/>
</dbReference>
<dbReference type="GO" id="GO:0016020">
    <property type="term" value="C:membrane"/>
    <property type="evidence" value="ECO:0007669"/>
    <property type="project" value="InterPro"/>
</dbReference>
<evidence type="ECO:0000256" key="1">
    <source>
        <dbReference type="SAM" id="SignalP"/>
    </source>
</evidence>
<dbReference type="PROSITE" id="PS50268">
    <property type="entry name" value="CADHERIN_2"/>
    <property type="match status" value="1"/>
</dbReference>
<dbReference type="Gene3D" id="2.60.40.3440">
    <property type="match status" value="3"/>
</dbReference>
<dbReference type="NCBIfam" id="TIGR04131">
    <property type="entry name" value="Bac_Flav_CTERM"/>
    <property type="match status" value="1"/>
</dbReference>
<dbReference type="InterPro" id="IPR002126">
    <property type="entry name" value="Cadherin-like_dom"/>
</dbReference>
<dbReference type="Pfam" id="PF13585">
    <property type="entry name" value="CHU_C"/>
    <property type="match status" value="1"/>
</dbReference>
<feature type="domain" description="Cadherin" evidence="2">
    <location>
        <begin position="1210"/>
        <end position="1315"/>
    </location>
</feature>
<reference evidence="3 4" key="1">
    <citation type="submission" date="2019-12" db="EMBL/GenBank/DDBJ databases">
        <title>The draft genomic sequence of strain Chitinophaga oryziterrae JCM 16595.</title>
        <authorList>
            <person name="Zhang X."/>
        </authorList>
    </citation>
    <scope>NUCLEOTIDE SEQUENCE [LARGE SCALE GENOMIC DNA]</scope>
    <source>
        <strain evidence="3 4">JCM 16595</strain>
    </source>
</reference>
<evidence type="ECO:0000313" key="4">
    <source>
        <dbReference type="Proteomes" id="UP000468388"/>
    </source>
</evidence>
<dbReference type="GO" id="GO:0007156">
    <property type="term" value="P:homophilic cell adhesion via plasma membrane adhesion molecules"/>
    <property type="evidence" value="ECO:0007669"/>
    <property type="project" value="InterPro"/>
</dbReference>
<dbReference type="InterPro" id="IPR026341">
    <property type="entry name" value="T9SS_type_B"/>
</dbReference>
<name>A0A6N8JG87_9BACT</name>
<dbReference type="CDD" id="cd11304">
    <property type="entry name" value="Cadherin_repeat"/>
    <property type="match status" value="1"/>
</dbReference>
<evidence type="ECO:0000313" key="3">
    <source>
        <dbReference type="EMBL" id="MVT43359.1"/>
    </source>
</evidence>
<accession>A0A6N8JG87</accession>
<dbReference type="OrthoDB" id="355609at2"/>